<dbReference type="EMBL" id="VUNE01000004">
    <property type="protein sequence ID" value="MST62795.1"/>
    <property type="molecule type" value="Genomic_DNA"/>
</dbReference>
<dbReference type="Proteomes" id="UP000440713">
    <property type="component" value="Unassembled WGS sequence"/>
</dbReference>
<organism evidence="1 2">
    <name type="scientific">Peptostreptococcus porci</name>
    <dbReference type="NCBI Taxonomy" id="2652282"/>
    <lineage>
        <taxon>Bacteria</taxon>
        <taxon>Bacillati</taxon>
        <taxon>Bacillota</taxon>
        <taxon>Clostridia</taxon>
        <taxon>Peptostreptococcales</taxon>
        <taxon>Peptostreptococcaceae</taxon>
        <taxon>Peptostreptococcus</taxon>
    </lineage>
</organism>
<evidence type="ECO:0000313" key="2">
    <source>
        <dbReference type="Proteomes" id="UP000440713"/>
    </source>
</evidence>
<keyword evidence="2" id="KW-1185">Reference proteome</keyword>
<sequence length="96" mass="10918">MKKKITVIITILILAFIISHISPSIAIRTRLITLFNGSAIELVFSDIHEINQKDTSAEKKFFIIKEDVKHNSFANDYVWGVTKKGFLYFAYPIGKG</sequence>
<proteinExistence type="predicted"/>
<comment type="caution">
    <text evidence="1">The sequence shown here is derived from an EMBL/GenBank/DDBJ whole genome shotgun (WGS) entry which is preliminary data.</text>
</comment>
<evidence type="ECO:0000313" key="1">
    <source>
        <dbReference type="EMBL" id="MST62795.1"/>
    </source>
</evidence>
<gene>
    <name evidence="1" type="ORF">FYJ71_07420</name>
</gene>
<dbReference type="RefSeq" id="WP_154538214.1">
    <property type="nucleotide sequence ID" value="NZ_VUNE01000004.1"/>
</dbReference>
<accession>A0A6N7X0Z7</accession>
<reference evidence="1 2" key="1">
    <citation type="submission" date="2019-08" db="EMBL/GenBank/DDBJ databases">
        <title>In-depth cultivation of the pig gut microbiome towards novel bacterial diversity and tailored functional studies.</title>
        <authorList>
            <person name="Wylensek D."/>
            <person name="Hitch T.C.A."/>
            <person name="Clavel T."/>
        </authorList>
    </citation>
    <scope>NUCLEOTIDE SEQUENCE [LARGE SCALE GENOMIC DNA]</scope>
    <source>
        <strain evidence="1 2">WCA-SAB-591-4A-A</strain>
    </source>
</reference>
<name>A0A6N7X0Z7_9FIRM</name>
<protein>
    <submittedName>
        <fullName evidence="1">Uncharacterized protein</fullName>
    </submittedName>
</protein>
<dbReference type="AlphaFoldDB" id="A0A6N7X0Z7"/>